<feature type="domain" description="EF-hand" evidence="3">
    <location>
        <begin position="1"/>
        <end position="36"/>
    </location>
</feature>
<dbReference type="Pfam" id="PF13499">
    <property type="entry name" value="EF-hand_7"/>
    <property type="match status" value="2"/>
</dbReference>
<evidence type="ECO:0000256" key="1">
    <source>
        <dbReference type="ARBA" id="ARBA00022737"/>
    </source>
</evidence>
<keyword evidence="1" id="KW-0677">Repeat</keyword>
<dbReference type="PROSITE" id="PS00018">
    <property type="entry name" value="EF_HAND_1"/>
    <property type="match status" value="4"/>
</dbReference>
<reference evidence="4" key="1">
    <citation type="submission" date="2022-06" db="EMBL/GenBank/DDBJ databases">
        <authorList>
            <person name="Berger JAMES D."/>
            <person name="Berger JAMES D."/>
        </authorList>
    </citation>
    <scope>NUCLEOTIDE SEQUENCE [LARGE SCALE GENOMIC DNA]</scope>
</reference>
<evidence type="ECO:0000259" key="3">
    <source>
        <dbReference type="PROSITE" id="PS50222"/>
    </source>
</evidence>
<dbReference type="InterPro" id="IPR002048">
    <property type="entry name" value="EF_hand_dom"/>
</dbReference>
<name>A0AA85JDT7_TRIRE</name>
<dbReference type="InterPro" id="IPR050145">
    <property type="entry name" value="Centrin_CML-like"/>
</dbReference>
<dbReference type="WBParaSite" id="TREG1_25560.1">
    <property type="protein sequence ID" value="TREG1_25560.1"/>
    <property type="gene ID" value="TREG1_25560"/>
</dbReference>
<feature type="domain" description="EF-hand" evidence="3">
    <location>
        <begin position="109"/>
        <end position="144"/>
    </location>
</feature>
<dbReference type="PANTHER" id="PTHR23050">
    <property type="entry name" value="CALCIUM BINDING PROTEIN"/>
    <property type="match status" value="1"/>
</dbReference>
<dbReference type="GO" id="GO:0005509">
    <property type="term" value="F:calcium ion binding"/>
    <property type="evidence" value="ECO:0007669"/>
    <property type="project" value="InterPro"/>
</dbReference>
<keyword evidence="2" id="KW-0106">Calcium</keyword>
<evidence type="ECO:0000313" key="5">
    <source>
        <dbReference type="WBParaSite" id="TREG1_25560.1"/>
    </source>
</evidence>
<reference evidence="5" key="2">
    <citation type="submission" date="2023-11" db="UniProtKB">
        <authorList>
            <consortium name="WormBaseParasite"/>
        </authorList>
    </citation>
    <scope>IDENTIFICATION</scope>
</reference>
<dbReference type="SMART" id="SM00054">
    <property type="entry name" value="EFh"/>
    <property type="match status" value="4"/>
</dbReference>
<keyword evidence="4" id="KW-1185">Reference proteome</keyword>
<sequence>MDRRALIQKFHQMDKNGDGYLTAEEIRMCVKRSGLPEKKVNEFLRLFDLSGDNVVTLQEYICALGLQPPPPKDIEQWRSAFREMDHDESGQLSLDEIRQVLHELGYYRLVEEELLDWMNKVDKNNDQLIEFSEFCAFLHENWQNKG</sequence>
<evidence type="ECO:0000313" key="4">
    <source>
        <dbReference type="Proteomes" id="UP000050795"/>
    </source>
</evidence>
<dbReference type="SUPFAM" id="SSF47473">
    <property type="entry name" value="EF-hand"/>
    <property type="match status" value="1"/>
</dbReference>
<organism evidence="4 5">
    <name type="scientific">Trichobilharzia regenti</name>
    <name type="common">Nasal bird schistosome</name>
    <dbReference type="NCBI Taxonomy" id="157069"/>
    <lineage>
        <taxon>Eukaryota</taxon>
        <taxon>Metazoa</taxon>
        <taxon>Spiralia</taxon>
        <taxon>Lophotrochozoa</taxon>
        <taxon>Platyhelminthes</taxon>
        <taxon>Trematoda</taxon>
        <taxon>Digenea</taxon>
        <taxon>Strigeidida</taxon>
        <taxon>Schistosomatoidea</taxon>
        <taxon>Schistosomatidae</taxon>
        <taxon>Trichobilharzia</taxon>
    </lineage>
</organism>
<evidence type="ECO:0000256" key="2">
    <source>
        <dbReference type="ARBA" id="ARBA00022837"/>
    </source>
</evidence>
<dbReference type="AlphaFoldDB" id="A0AA85JDT7"/>
<dbReference type="InterPro" id="IPR018247">
    <property type="entry name" value="EF_Hand_1_Ca_BS"/>
</dbReference>
<dbReference type="PROSITE" id="PS50222">
    <property type="entry name" value="EF_HAND_2"/>
    <property type="match status" value="3"/>
</dbReference>
<dbReference type="Gene3D" id="1.10.238.10">
    <property type="entry name" value="EF-hand"/>
    <property type="match status" value="2"/>
</dbReference>
<dbReference type="Proteomes" id="UP000050795">
    <property type="component" value="Unassembled WGS sequence"/>
</dbReference>
<protein>
    <recommendedName>
        <fullName evidence="3">EF-hand domain-containing protein</fullName>
    </recommendedName>
</protein>
<dbReference type="InterPro" id="IPR011992">
    <property type="entry name" value="EF-hand-dom_pair"/>
</dbReference>
<accession>A0AA85JDT7</accession>
<proteinExistence type="predicted"/>
<feature type="domain" description="EF-hand" evidence="3">
    <location>
        <begin position="72"/>
        <end position="107"/>
    </location>
</feature>